<dbReference type="GeneID" id="5326267"/>
<dbReference type="Proteomes" id="UP000001106">
    <property type="component" value="Chromosome"/>
</dbReference>
<accession>A6UVW0</accession>
<dbReference type="eggNOG" id="arCOG01031">
    <property type="taxonomic scope" value="Archaea"/>
</dbReference>
<gene>
    <name evidence="1" type="ordered locus">Maeo_1054</name>
</gene>
<evidence type="ECO:0008006" key="3">
    <source>
        <dbReference type="Google" id="ProtNLM"/>
    </source>
</evidence>
<sequence length="168" mass="19709">MKTPPYVKISELQQKYNLKNEEKIFLGTDGSITNLLEILFNDKVIVKTISQMTIEDTYYRTVILKIKNIPMIYATSKIPLKNIKNNELRENISKDLLSADIPIGKILKMHNLETRREIKNITYDSIDKNVQQYLETTKTELPQRTYNIIYKNNILMELTEIFNVGEHL</sequence>
<dbReference type="InterPro" id="IPR028978">
    <property type="entry name" value="Chorismate_lyase_/UTRA_dom_sf"/>
</dbReference>
<evidence type="ECO:0000313" key="1">
    <source>
        <dbReference type="EMBL" id="ABR56632.1"/>
    </source>
</evidence>
<dbReference type="KEGG" id="mae:Maeo_1054"/>
<dbReference type="Pfam" id="PF01947">
    <property type="entry name" value="Rv2949c-like"/>
    <property type="match status" value="1"/>
</dbReference>
<dbReference type="SUPFAM" id="SSF64288">
    <property type="entry name" value="Chorismate lyase-like"/>
    <property type="match status" value="1"/>
</dbReference>
<dbReference type="RefSeq" id="WP_011973764.1">
    <property type="nucleotide sequence ID" value="NC_009635.1"/>
</dbReference>
<organism evidence="1 2">
    <name type="scientific">Methanococcus aeolicus (strain ATCC BAA-1280 / DSM 17508 / OCM 812 / Nankai-3)</name>
    <dbReference type="NCBI Taxonomy" id="419665"/>
    <lineage>
        <taxon>Archaea</taxon>
        <taxon>Methanobacteriati</taxon>
        <taxon>Methanobacteriota</taxon>
        <taxon>Methanomada group</taxon>
        <taxon>Methanococci</taxon>
        <taxon>Methanococcales</taxon>
        <taxon>Methanococcaceae</taxon>
        <taxon>Methanococcus</taxon>
    </lineage>
</organism>
<name>A6UVW0_META3</name>
<dbReference type="EMBL" id="CP000743">
    <property type="protein sequence ID" value="ABR56632.1"/>
    <property type="molecule type" value="Genomic_DNA"/>
</dbReference>
<proteinExistence type="predicted"/>
<reference evidence="1" key="1">
    <citation type="submission" date="2007-06" db="EMBL/GenBank/DDBJ databases">
        <title>Complete sequence of Methanococcus aeolicus Nankai-3.</title>
        <authorList>
            <consortium name="US DOE Joint Genome Institute"/>
            <person name="Copeland A."/>
            <person name="Lucas S."/>
            <person name="Lapidus A."/>
            <person name="Barry K."/>
            <person name="Glavina del Rio T."/>
            <person name="Dalin E."/>
            <person name="Tice H."/>
            <person name="Pitluck S."/>
            <person name="Chain P."/>
            <person name="Malfatti S."/>
            <person name="Shin M."/>
            <person name="Vergez L."/>
            <person name="Schmutz J."/>
            <person name="Larimer F."/>
            <person name="Land M."/>
            <person name="Hauser L."/>
            <person name="Kyrpides N."/>
            <person name="Lykidis A."/>
            <person name="Sieprawska-Lupa M."/>
            <person name="Whitman W.B."/>
            <person name="Richardson P."/>
        </authorList>
    </citation>
    <scope>NUCLEOTIDE SEQUENCE [LARGE SCALE GENOMIC DNA]</scope>
    <source>
        <strain evidence="1">Nankai-3</strain>
    </source>
</reference>
<evidence type="ECO:0000313" key="2">
    <source>
        <dbReference type="Proteomes" id="UP000001106"/>
    </source>
</evidence>
<protein>
    <recommendedName>
        <fullName evidence="3">Chorismate lyase</fullName>
    </recommendedName>
</protein>
<dbReference type="HOGENOM" id="CLU_107938_2_0_2"/>
<dbReference type="STRING" id="419665.Maeo_1054"/>
<dbReference type="Gene3D" id="3.40.1410.10">
    <property type="entry name" value="Chorismate lyase-like"/>
    <property type="match status" value="1"/>
</dbReference>
<dbReference type="AlphaFoldDB" id="A6UVW0"/>
<dbReference type="OrthoDB" id="145449at2157"/>
<dbReference type="InterPro" id="IPR002800">
    <property type="entry name" value="Rv2949c-like"/>
</dbReference>
<keyword evidence="2" id="KW-1185">Reference proteome</keyword>